<evidence type="ECO:0000256" key="1">
    <source>
        <dbReference type="SAM" id="MobiDB-lite"/>
    </source>
</evidence>
<gene>
    <name evidence="2" type="ORF">V6N12_027309</name>
</gene>
<organism evidence="2 3">
    <name type="scientific">Hibiscus sabdariffa</name>
    <name type="common">roselle</name>
    <dbReference type="NCBI Taxonomy" id="183260"/>
    <lineage>
        <taxon>Eukaryota</taxon>
        <taxon>Viridiplantae</taxon>
        <taxon>Streptophyta</taxon>
        <taxon>Embryophyta</taxon>
        <taxon>Tracheophyta</taxon>
        <taxon>Spermatophyta</taxon>
        <taxon>Magnoliopsida</taxon>
        <taxon>eudicotyledons</taxon>
        <taxon>Gunneridae</taxon>
        <taxon>Pentapetalae</taxon>
        <taxon>rosids</taxon>
        <taxon>malvids</taxon>
        <taxon>Malvales</taxon>
        <taxon>Malvaceae</taxon>
        <taxon>Malvoideae</taxon>
        <taxon>Hibiscus</taxon>
    </lineage>
</organism>
<accession>A0ABR2DUR2</accession>
<dbReference type="EMBL" id="JBBPBM010000023">
    <property type="protein sequence ID" value="KAK8546529.1"/>
    <property type="molecule type" value="Genomic_DNA"/>
</dbReference>
<evidence type="ECO:0000313" key="2">
    <source>
        <dbReference type="EMBL" id="KAK8546529.1"/>
    </source>
</evidence>
<evidence type="ECO:0000313" key="3">
    <source>
        <dbReference type="Proteomes" id="UP001472677"/>
    </source>
</evidence>
<protein>
    <recommendedName>
        <fullName evidence="4">Fiber protein Fb17</fullName>
    </recommendedName>
</protein>
<dbReference type="Proteomes" id="UP001472677">
    <property type="component" value="Unassembled WGS sequence"/>
</dbReference>
<dbReference type="PANTHER" id="PTHR35021">
    <property type="match status" value="1"/>
</dbReference>
<reference evidence="2 3" key="1">
    <citation type="journal article" date="2024" name="G3 (Bethesda)">
        <title>Genome assembly of Hibiscus sabdariffa L. provides insights into metabolisms of medicinal natural products.</title>
        <authorList>
            <person name="Kim T."/>
        </authorList>
    </citation>
    <scope>NUCLEOTIDE SEQUENCE [LARGE SCALE GENOMIC DNA]</scope>
    <source>
        <strain evidence="2">TK-2024</strain>
        <tissue evidence="2">Old leaves</tissue>
    </source>
</reference>
<sequence>MTEADSNHKEKKAKLEGDKVRMIEANSNHEEKKANLEGDKVRITGEEQHTTRKVEETATVIQGISASEHGKGDVEKMNEFLNVNAKSEIAYSDFKIFEKDLIKVGRFSVPSGLVPIARKIGERYGDIASPSSQSDCAANPSFILLCAAIQEMVDSKLDQINDTKILLWRDAINSALNLRFEVGFAIDQLKRIARAYFDLKAIQGKKDLPSESEADYFRGKPLSTGLFD</sequence>
<comment type="caution">
    <text evidence="2">The sequence shown here is derived from an EMBL/GenBank/DDBJ whole genome shotgun (WGS) entry which is preliminary data.</text>
</comment>
<keyword evidence="3" id="KW-1185">Reference proteome</keyword>
<name>A0ABR2DUR2_9ROSI</name>
<proteinExistence type="predicted"/>
<evidence type="ECO:0008006" key="4">
    <source>
        <dbReference type="Google" id="ProtNLM"/>
    </source>
</evidence>
<dbReference type="PANTHER" id="PTHR35021:SF8">
    <property type="entry name" value="FIBER PROTEIN FB17"/>
    <property type="match status" value="1"/>
</dbReference>
<feature type="region of interest" description="Disordered" evidence="1">
    <location>
        <begin position="1"/>
        <end position="36"/>
    </location>
</feature>